<dbReference type="SUPFAM" id="SSF51658">
    <property type="entry name" value="Xylose isomerase-like"/>
    <property type="match status" value="1"/>
</dbReference>
<dbReference type="PANTHER" id="PTHR12110:SF41">
    <property type="entry name" value="INOSOSE DEHYDRATASE"/>
    <property type="match status" value="1"/>
</dbReference>
<dbReference type="InterPro" id="IPR013022">
    <property type="entry name" value="Xyl_isomerase-like_TIM-brl"/>
</dbReference>
<reference evidence="2 3" key="1">
    <citation type="journal article" date="2019" name="Int. J. Syst. Evol. Microbiol.">
        <title>The Global Catalogue of Microorganisms (GCM) 10K type strain sequencing project: providing services to taxonomists for standard genome sequencing and annotation.</title>
        <authorList>
            <consortium name="The Broad Institute Genomics Platform"/>
            <consortium name="The Broad Institute Genome Sequencing Center for Infectious Disease"/>
            <person name="Wu L."/>
            <person name="Ma J."/>
        </authorList>
    </citation>
    <scope>NUCLEOTIDE SEQUENCE [LARGE SCALE GENOMIC DNA]</scope>
    <source>
        <strain evidence="2 3">JCM 16001</strain>
    </source>
</reference>
<dbReference type="InterPro" id="IPR050312">
    <property type="entry name" value="IolE/XylAMocC-like"/>
</dbReference>
<dbReference type="PANTHER" id="PTHR12110">
    <property type="entry name" value="HYDROXYPYRUVATE ISOMERASE"/>
    <property type="match status" value="1"/>
</dbReference>
<organism evidence="2 3">
    <name type="scientific">Glycomyces endophyticus</name>
    <dbReference type="NCBI Taxonomy" id="480996"/>
    <lineage>
        <taxon>Bacteria</taxon>
        <taxon>Bacillati</taxon>
        <taxon>Actinomycetota</taxon>
        <taxon>Actinomycetes</taxon>
        <taxon>Glycomycetales</taxon>
        <taxon>Glycomycetaceae</taxon>
        <taxon>Glycomyces</taxon>
    </lineage>
</organism>
<feature type="domain" description="Xylose isomerase-like TIM barrel" evidence="1">
    <location>
        <begin position="24"/>
        <end position="252"/>
    </location>
</feature>
<evidence type="ECO:0000259" key="1">
    <source>
        <dbReference type="Pfam" id="PF01261"/>
    </source>
</evidence>
<protein>
    <submittedName>
        <fullName evidence="2">Sugar phosphate isomerase/epimerase</fullName>
    </submittedName>
</protein>
<dbReference type="Proteomes" id="UP001499851">
    <property type="component" value="Unassembled WGS sequence"/>
</dbReference>
<keyword evidence="3" id="KW-1185">Reference proteome</keyword>
<dbReference type="Pfam" id="PF01261">
    <property type="entry name" value="AP_endonuc_2"/>
    <property type="match status" value="1"/>
</dbReference>
<dbReference type="GO" id="GO:0016853">
    <property type="term" value="F:isomerase activity"/>
    <property type="evidence" value="ECO:0007669"/>
    <property type="project" value="UniProtKB-KW"/>
</dbReference>
<evidence type="ECO:0000313" key="3">
    <source>
        <dbReference type="Proteomes" id="UP001499851"/>
    </source>
</evidence>
<proteinExistence type="predicted"/>
<comment type="caution">
    <text evidence="2">The sequence shown here is derived from an EMBL/GenBank/DDBJ whole genome shotgun (WGS) entry which is preliminary data.</text>
</comment>
<dbReference type="EMBL" id="BAAAQF010000005">
    <property type="protein sequence ID" value="GAA1672877.1"/>
    <property type="molecule type" value="Genomic_DNA"/>
</dbReference>
<name>A0ABN2GKP9_9ACTN</name>
<dbReference type="InterPro" id="IPR036237">
    <property type="entry name" value="Xyl_isomerase-like_sf"/>
</dbReference>
<sequence length="281" mass="31166">MTRIGVQCFTLREEIASRGVYDTFRAVRDIGYRTAEVSAVPMTKEHVAELVRVREELGFEFASISGGLTGEESLTTAFGKFVDDAQALGADMIRIGMLPAESMRDPAAVAAFADACQEVAVRLADHGIRLHYHNHHVDFAKYDGRYLLDVVAERSPLVGLEIDAHWVQRGGLDPVRTLRKYAGRVSMVHLKDYRIARLPDEVYAALDAGDREPWQEAMGRIVQFAEVGEGNLDFPSIIDTAVAIGADHLLVEQDEWYGRTALDCLATSYRNLVAMGYGDLF</sequence>
<dbReference type="RefSeq" id="WP_344484940.1">
    <property type="nucleotide sequence ID" value="NZ_BAAAQF010000005.1"/>
</dbReference>
<gene>
    <name evidence="2" type="ORF">GCM10009830_18880</name>
</gene>
<dbReference type="Gene3D" id="3.20.20.150">
    <property type="entry name" value="Divalent-metal-dependent TIM barrel enzymes"/>
    <property type="match status" value="1"/>
</dbReference>
<accession>A0ABN2GKP9</accession>
<keyword evidence="2" id="KW-0413">Isomerase</keyword>
<evidence type="ECO:0000313" key="2">
    <source>
        <dbReference type="EMBL" id="GAA1672877.1"/>
    </source>
</evidence>